<sequence>MNLLFEEDGAFKTGTILTDNDASLQVETPHGKRLKLKSNHVLMRFAQPSAGELLQRAEAEAEGLDTEFLWEVCGDDEFAFIDFAREYFGHEPSPIESATVLLRLHAAPIYFHRKGRGRFRKAPAEILQAALAGLEKKKQQAAAIERMRDELLVGTLPEELRPLVRQLLYKPDRNRLETKALEAASAETGKSAARLFLDCGALASTHELHFDRFLFEYFPAGTGFPPVEAPAEPTDLPLAAVRAFSIDDAATTEIDDAFSITPTDAGWRVGIHIAAPGIGFGRESALDTIARERLSTVYMPGNKITMLPEDIVSRFTLGEGRDCPALSLYLEVSRDLIVTGHSSRIERVPVVANLRHHDIEPVFNETTLTEGGPDFPWKAELTLLWELATVLEAGRGKPSANQNQVDFNFSVDWSQTTADGPGRIEIGRRSRGSPLDKLVAELMIAANSTWGKALAEAGIPALYRAQTGGKVRMTTAAAPHEGLGVDCYAWSSSPLRRYVDLVNQWQLIAWVKGEAPAFPPKSPDLLAAMRDFELTYAAYAEFQRGMERYWCLRWLRQAGHPAMSARVLRESLVRLEAIPLIFKVPSMPTLPPGTRVQLAIDSTDLVDVEVRATYLETLAEASGEATEELDEAELLPEALDAASPPDVTTDTAPPAAA</sequence>
<comment type="caution">
    <text evidence="3">The sequence shown here is derived from an EMBL/GenBank/DDBJ whole genome shotgun (WGS) entry which is preliminary data.</text>
</comment>
<dbReference type="EMBL" id="BJNV01000050">
    <property type="protein sequence ID" value="GEC96678.1"/>
    <property type="molecule type" value="Genomic_DNA"/>
</dbReference>
<proteinExistence type="predicted"/>
<accession>A0A4Y4CUV7</accession>
<dbReference type="OrthoDB" id="5288992at2"/>
<evidence type="ECO:0000259" key="2">
    <source>
        <dbReference type="SMART" id="SM00955"/>
    </source>
</evidence>
<dbReference type="SMART" id="SM00955">
    <property type="entry name" value="RNB"/>
    <property type="match status" value="1"/>
</dbReference>
<organism evidence="3 4">
    <name type="scientific">Zoogloea ramigera</name>
    <dbReference type="NCBI Taxonomy" id="350"/>
    <lineage>
        <taxon>Bacteria</taxon>
        <taxon>Pseudomonadati</taxon>
        <taxon>Pseudomonadota</taxon>
        <taxon>Betaproteobacteria</taxon>
        <taxon>Rhodocyclales</taxon>
        <taxon>Zoogloeaceae</taxon>
        <taxon>Zoogloea</taxon>
    </lineage>
</organism>
<dbReference type="GO" id="GO:0003723">
    <property type="term" value="F:RNA binding"/>
    <property type="evidence" value="ECO:0007669"/>
    <property type="project" value="InterPro"/>
</dbReference>
<dbReference type="Pfam" id="PF00773">
    <property type="entry name" value="RNB"/>
    <property type="match status" value="2"/>
</dbReference>
<dbReference type="Proteomes" id="UP000318422">
    <property type="component" value="Unassembled WGS sequence"/>
</dbReference>
<dbReference type="InterPro" id="IPR012340">
    <property type="entry name" value="NA-bd_OB-fold"/>
</dbReference>
<dbReference type="AlphaFoldDB" id="A0A4Y4CUV7"/>
<evidence type="ECO:0000313" key="3">
    <source>
        <dbReference type="EMBL" id="GEC96678.1"/>
    </source>
</evidence>
<feature type="region of interest" description="Disordered" evidence="1">
    <location>
        <begin position="636"/>
        <end position="657"/>
    </location>
</feature>
<dbReference type="GO" id="GO:0005829">
    <property type="term" value="C:cytosol"/>
    <property type="evidence" value="ECO:0007669"/>
    <property type="project" value="TreeGrafter"/>
</dbReference>
<dbReference type="GO" id="GO:0006402">
    <property type="term" value="P:mRNA catabolic process"/>
    <property type="evidence" value="ECO:0007669"/>
    <property type="project" value="TreeGrafter"/>
</dbReference>
<evidence type="ECO:0000256" key="1">
    <source>
        <dbReference type="SAM" id="MobiDB-lite"/>
    </source>
</evidence>
<dbReference type="InterPro" id="IPR001900">
    <property type="entry name" value="RNase_II/R"/>
</dbReference>
<dbReference type="PANTHER" id="PTHR23355:SF9">
    <property type="entry name" value="DIS3-LIKE EXONUCLEASE 2"/>
    <property type="match status" value="1"/>
</dbReference>
<dbReference type="SUPFAM" id="SSF50249">
    <property type="entry name" value="Nucleic acid-binding proteins"/>
    <property type="match status" value="1"/>
</dbReference>
<dbReference type="RefSeq" id="WP_141353224.1">
    <property type="nucleotide sequence ID" value="NZ_BJNV01000050.1"/>
</dbReference>
<gene>
    <name evidence="3" type="ORF">ZRA01_27510</name>
</gene>
<name>A0A4Y4CUV7_ZOORA</name>
<protein>
    <submittedName>
        <fullName evidence="3">Exoribonuclease II</fullName>
    </submittedName>
</protein>
<reference evidence="3 4" key="1">
    <citation type="submission" date="2019-06" db="EMBL/GenBank/DDBJ databases">
        <title>Whole genome shotgun sequence of Zoogloea ramigera NBRC 15342.</title>
        <authorList>
            <person name="Hosoyama A."/>
            <person name="Uohara A."/>
            <person name="Ohji S."/>
            <person name="Ichikawa N."/>
        </authorList>
    </citation>
    <scope>NUCLEOTIDE SEQUENCE [LARGE SCALE GENOMIC DNA]</scope>
    <source>
        <strain evidence="3 4">NBRC 15342</strain>
    </source>
</reference>
<dbReference type="InterPro" id="IPR050180">
    <property type="entry name" value="RNR_Ribonuclease"/>
</dbReference>
<feature type="domain" description="RNB" evidence="2">
    <location>
        <begin position="235"/>
        <end position="513"/>
    </location>
</feature>
<dbReference type="PANTHER" id="PTHR23355">
    <property type="entry name" value="RIBONUCLEASE"/>
    <property type="match status" value="1"/>
</dbReference>
<keyword evidence="4" id="KW-1185">Reference proteome</keyword>
<evidence type="ECO:0000313" key="4">
    <source>
        <dbReference type="Proteomes" id="UP000318422"/>
    </source>
</evidence>
<dbReference type="GO" id="GO:0004540">
    <property type="term" value="F:RNA nuclease activity"/>
    <property type="evidence" value="ECO:0007669"/>
    <property type="project" value="InterPro"/>
</dbReference>